<dbReference type="GO" id="GO:0009847">
    <property type="term" value="P:spore germination"/>
    <property type="evidence" value="ECO:0007669"/>
    <property type="project" value="InterPro"/>
</dbReference>
<dbReference type="GO" id="GO:0016020">
    <property type="term" value="C:membrane"/>
    <property type="evidence" value="ECO:0007669"/>
    <property type="project" value="InterPro"/>
</dbReference>
<dbReference type="AlphaFoldDB" id="A0A6I2MC48"/>
<dbReference type="Proteomes" id="UP000441585">
    <property type="component" value="Unassembled WGS sequence"/>
</dbReference>
<name>A0A6I2MC48_9BACI</name>
<organism evidence="2 3">
    <name type="scientific">Metabacillus idriensis</name>
    <dbReference type="NCBI Taxonomy" id="324768"/>
    <lineage>
        <taxon>Bacteria</taxon>
        <taxon>Bacillati</taxon>
        <taxon>Bacillota</taxon>
        <taxon>Bacilli</taxon>
        <taxon>Bacillales</taxon>
        <taxon>Bacillaceae</taxon>
        <taxon>Metabacillus</taxon>
    </lineage>
</organism>
<dbReference type="RefSeq" id="WP_154318277.1">
    <property type="nucleotide sequence ID" value="NZ_CAJGAA010000001.1"/>
</dbReference>
<protein>
    <submittedName>
        <fullName evidence="2">Uncharacterized protein</fullName>
    </submittedName>
</protein>
<accession>A0A6I2MC48</accession>
<keyword evidence="3" id="KW-1185">Reference proteome</keyword>
<gene>
    <name evidence="2" type="ORF">GJU41_08290</name>
</gene>
<evidence type="ECO:0000313" key="2">
    <source>
        <dbReference type="EMBL" id="MRX53971.1"/>
    </source>
</evidence>
<dbReference type="Pfam" id="PF03323">
    <property type="entry name" value="GerA"/>
    <property type="match status" value="1"/>
</dbReference>
<keyword evidence="1" id="KW-0472">Membrane</keyword>
<sequence>MPKLVASAKISESLAVSQSWISEKLGNSSDLKFKKVENNGYSFLAVYITTIVESNQLEDFILPSLASFDPEKAKAADDTSDFLLNHVIALKATRRITDMNLAVNELLMGNKYCYLYRRPN</sequence>
<evidence type="ECO:0000313" key="3">
    <source>
        <dbReference type="Proteomes" id="UP000441585"/>
    </source>
</evidence>
<comment type="caution">
    <text evidence="2">The sequence shown here is derived from an EMBL/GenBank/DDBJ whole genome shotgun (WGS) entry which is preliminary data.</text>
</comment>
<proteinExistence type="predicted"/>
<reference evidence="2 3" key="1">
    <citation type="submission" date="2019-11" db="EMBL/GenBank/DDBJ databases">
        <title>Bacillus idriensis genome.</title>
        <authorList>
            <person name="Konopka E.N."/>
            <person name="Newman J.D."/>
        </authorList>
    </citation>
    <scope>NUCLEOTIDE SEQUENCE [LARGE SCALE GENOMIC DNA]</scope>
    <source>
        <strain evidence="2 3">DSM 19097</strain>
    </source>
</reference>
<evidence type="ECO:0000256" key="1">
    <source>
        <dbReference type="ARBA" id="ARBA00023136"/>
    </source>
</evidence>
<dbReference type="EMBL" id="WKKF01000001">
    <property type="protein sequence ID" value="MRX53971.1"/>
    <property type="molecule type" value="Genomic_DNA"/>
</dbReference>
<dbReference type="InterPro" id="IPR004995">
    <property type="entry name" value="Spore_Ger"/>
</dbReference>